<dbReference type="EMBL" id="JBCDNA010000002">
    <property type="protein sequence ID" value="MEL4455852.1"/>
    <property type="molecule type" value="Genomic_DNA"/>
</dbReference>
<dbReference type="InterPro" id="IPR050955">
    <property type="entry name" value="Plant_Biomass_Hydrol_Est"/>
</dbReference>
<dbReference type="RefSeq" id="WP_342159824.1">
    <property type="nucleotide sequence ID" value="NZ_JBCDNA010000002.1"/>
</dbReference>
<feature type="signal peptide" evidence="3">
    <location>
        <begin position="1"/>
        <end position="20"/>
    </location>
</feature>
<keyword evidence="2 5" id="KW-0378">Hydrolase</keyword>
<dbReference type="SUPFAM" id="SSF53474">
    <property type="entry name" value="alpha/beta-Hydrolases"/>
    <property type="match status" value="1"/>
</dbReference>
<dbReference type="GO" id="GO:0016787">
    <property type="term" value="F:hydrolase activity"/>
    <property type="evidence" value="ECO:0007669"/>
    <property type="project" value="UniProtKB-KW"/>
</dbReference>
<dbReference type="PROSITE" id="PS51257">
    <property type="entry name" value="PROKAR_LIPOPROTEIN"/>
    <property type="match status" value="1"/>
</dbReference>
<evidence type="ECO:0000256" key="3">
    <source>
        <dbReference type="SAM" id="SignalP"/>
    </source>
</evidence>
<keyword evidence="6" id="KW-1185">Reference proteome</keyword>
<dbReference type="PANTHER" id="PTHR43037:SF5">
    <property type="entry name" value="FERULOYL ESTERASE"/>
    <property type="match status" value="1"/>
</dbReference>
<feature type="chain" id="PRO_5046709890" evidence="3">
    <location>
        <begin position="21"/>
        <end position="261"/>
    </location>
</feature>
<evidence type="ECO:0000313" key="5">
    <source>
        <dbReference type="EMBL" id="MEL4455852.1"/>
    </source>
</evidence>
<evidence type="ECO:0000313" key="6">
    <source>
        <dbReference type="Proteomes" id="UP001474120"/>
    </source>
</evidence>
<protein>
    <submittedName>
        <fullName evidence="5">Dienelactone hydrolase family protein</fullName>
    </submittedName>
</protein>
<organism evidence="5 6">
    <name type="scientific">Lutimonas vermicola</name>
    <dbReference type="NCBI Taxonomy" id="414288"/>
    <lineage>
        <taxon>Bacteria</taxon>
        <taxon>Pseudomonadati</taxon>
        <taxon>Bacteroidota</taxon>
        <taxon>Flavobacteriia</taxon>
        <taxon>Flavobacteriales</taxon>
        <taxon>Flavobacteriaceae</taxon>
        <taxon>Lutimonas</taxon>
    </lineage>
</organism>
<gene>
    <name evidence="5" type="ORF">AABB81_08085</name>
</gene>
<evidence type="ECO:0000256" key="1">
    <source>
        <dbReference type="ARBA" id="ARBA00022729"/>
    </source>
</evidence>
<dbReference type="PANTHER" id="PTHR43037">
    <property type="entry name" value="UNNAMED PRODUCT-RELATED"/>
    <property type="match status" value="1"/>
</dbReference>
<dbReference type="Proteomes" id="UP001474120">
    <property type="component" value="Unassembled WGS sequence"/>
</dbReference>
<evidence type="ECO:0000259" key="4">
    <source>
        <dbReference type="Pfam" id="PF01738"/>
    </source>
</evidence>
<proteinExistence type="predicted"/>
<evidence type="ECO:0000256" key="2">
    <source>
        <dbReference type="ARBA" id="ARBA00022801"/>
    </source>
</evidence>
<keyword evidence="1 3" id="KW-0732">Signal</keyword>
<name>A0ABU9L079_9FLAO</name>
<dbReference type="Gene3D" id="3.40.50.1820">
    <property type="entry name" value="alpha/beta hydrolase"/>
    <property type="match status" value="1"/>
</dbReference>
<feature type="domain" description="Dienelactone hydrolase" evidence="4">
    <location>
        <begin position="126"/>
        <end position="239"/>
    </location>
</feature>
<accession>A0ABU9L079</accession>
<sequence>MKPLLLLSLVFLMLSCGGGGDDGPDNPPDRPRSAQDVIDDFNNLTINIGTNDLVLESLVEGVFWNFRLIVPEGATAANKRPLVLRLHGAAQANSPTAHQSTACLVEPGFEGKDVFILSPNSNGALWETQANIQQILALLDLTTSNLNVDSDKVVITGYSDGGNGSWFFAQFYSNLFAASIPMATSYDTFKNPGKINIPLYVIHGSEDDLFPLEMTQAFVEESIAAGSDITFVVADGLVHNEPCTYLDEFKEAVSWLETEVW</sequence>
<dbReference type="InterPro" id="IPR029058">
    <property type="entry name" value="AB_hydrolase_fold"/>
</dbReference>
<dbReference type="Pfam" id="PF01738">
    <property type="entry name" value="DLH"/>
    <property type="match status" value="1"/>
</dbReference>
<comment type="caution">
    <text evidence="5">The sequence shown here is derived from an EMBL/GenBank/DDBJ whole genome shotgun (WGS) entry which is preliminary data.</text>
</comment>
<reference evidence="5 6" key="1">
    <citation type="submission" date="2024-04" db="EMBL/GenBank/DDBJ databases">
        <title>whole genome sequencing of Lutimonas vermicola strain IMCC1616.</title>
        <authorList>
            <person name="Bae S.S."/>
        </authorList>
    </citation>
    <scope>NUCLEOTIDE SEQUENCE [LARGE SCALE GENOMIC DNA]</scope>
    <source>
        <strain evidence="5 6">IMCC1616</strain>
    </source>
</reference>
<dbReference type="InterPro" id="IPR002925">
    <property type="entry name" value="Dienelactn_hydro"/>
</dbReference>